<feature type="region of interest" description="Disordered" evidence="1">
    <location>
        <begin position="377"/>
        <end position="404"/>
    </location>
</feature>
<dbReference type="AlphaFoldDB" id="A0A0S4ITW1"/>
<feature type="region of interest" description="Disordered" evidence="1">
    <location>
        <begin position="786"/>
        <end position="822"/>
    </location>
</feature>
<accession>A0A0S4ITW1</accession>
<feature type="compositionally biased region" description="Low complexity" evidence="1">
    <location>
        <begin position="10"/>
        <end position="46"/>
    </location>
</feature>
<feature type="compositionally biased region" description="Basic residues" evidence="1">
    <location>
        <begin position="334"/>
        <end position="343"/>
    </location>
</feature>
<dbReference type="EMBL" id="CYKH01000630">
    <property type="protein sequence ID" value="CUG07341.1"/>
    <property type="molecule type" value="Genomic_DNA"/>
</dbReference>
<feature type="compositionally biased region" description="Low complexity" evidence="1">
    <location>
        <begin position="508"/>
        <end position="521"/>
    </location>
</feature>
<feature type="compositionally biased region" description="Polar residues" evidence="1">
    <location>
        <begin position="659"/>
        <end position="669"/>
    </location>
</feature>
<feature type="region of interest" description="Disordered" evidence="1">
    <location>
        <begin position="499"/>
        <end position="531"/>
    </location>
</feature>
<name>A0A0S4ITW1_BODSA</name>
<feature type="region of interest" description="Disordered" evidence="1">
    <location>
        <begin position="659"/>
        <end position="686"/>
    </location>
</feature>
<feature type="region of interest" description="Disordered" evidence="1">
    <location>
        <begin position="179"/>
        <end position="202"/>
    </location>
</feature>
<dbReference type="VEuPathDB" id="TriTrypDB:BSAL_73725"/>
<evidence type="ECO:0000256" key="1">
    <source>
        <dbReference type="SAM" id="MobiDB-lite"/>
    </source>
</evidence>
<proteinExistence type="predicted"/>
<gene>
    <name evidence="2" type="ORF">BSAL_73725</name>
</gene>
<reference evidence="3" key="1">
    <citation type="submission" date="2015-09" db="EMBL/GenBank/DDBJ databases">
        <authorList>
            <consortium name="Pathogen Informatics"/>
        </authorList>
    </citation>
    <scope>NUCLEOTIDE SEQUENCE [LARGE SCALE GENOMIC DNA]</scope>
    <source>
        <strain evidence="3">Lake Konstanz</strain>
    </source>
</reference>
<dbReference type="Proteomes" id="UP000051952">
    <property type="component" value="Unassembled WGS sequence"/>
</dbReference>
<feature type="region of interest" description="Disordered" evidence="1">
    <location>
        <begin position="87"/>
        <end position="106"/>
    </location>
</feature>
<feature type="compositionally biased region" description="Low complexity" evidence="1">
    <location>
        <begin position="786"/>
        <end position="797"/>
    </location>
</feature>
<keyword evidence="3" id="KW-1185">Reference proteome</keyword>
<evidence type="ECO:0000313" key="3">
    <source>
        <dbReference type="Proteomes" id="UP000051952"/>
    </source>
</evidence>
<evidence type="ECO:0000313" key="2">
    <source>
        <dbReference type="EMBL" id="CUG07341.1"/>
    </source>
</evidence>
<feature type="region of interest" description="Disordered" evidence="1">
    <location>
        <begin position="1"/>
        <end position="46"/>
    </location>
</feature>
<sequence>MASRLSVQVSWSPQASVAFSSSPPASTTSSMPPMPSDSSASPPNSSPTLLNLSIDCVLQCPAAQLAQHDRLQLGRCDPLQREALAAAMTRTQQQRSDGSGGGGGAQGTTTASLYLWIYSPPRHSSAGDDEDSEAVAAILKRVVQRGPSAFLTDTLASSITACSVWTKCVCILRETSPLSSFSSPTTNQAGGGSSPLARVSSNPALMRRKSSAAMASMLYDRKGSLAHGMTDKTRGNVRRFTGSTQLTAVPGRLSRRSETLAVGLVAYHGPGNAVGNACFIPVVVNESGGVDIHQQLALSLNVSSPLSAPSSSSAAATSELFVQRGLRLFPQPGQRHHHHHHPRGTFGGIRSATTTPHGNDLGDVSFVSSVASSTVNLRGTQKRGGSSPPNGRSPNTHSPSLLASSPTSQVIPLSIASVPLEFSKRFFLFRNLIVHREHCERLMEQFHVMVASSTNRRVCPTMVAQLHVPLELQGGMYSAKTQWFISSLADSMILTSMMREHSPHQQHDSTSSSSDATAAASSGGGDGADNSATAAHLHRLYEALGASRRSNNSKENSNHHQLSTSTSKNSLDYFLTPGAVIDALLRCCREPKDLLACRFRGDLEDSVIISEFGSMNSGAHNSSNSQEKGDNNIVGSSIASKHRASSSCVAFPAVGESDVSPTTAQLSQHKGSRSDDGNGSKQLPPMTSERATHFVVEWYDYALLATAGHEAWEFALLPLVDRYYTFPPLMAKIRQCTNFRHSHVEQIREHIMWVAQILKPPQMRLEDYQGFLNRVYVPWNAAMSNSNNNNGANSNNGPLGSRKSIMMQRGSSSGGAGDDQRKDRRALLATSGAGGTQTPPAWIRTFIKPSGRYAAKLGVLAPREWIEELHVTPCRMLWALIPTHMASLVTDRTARSGIFLSSQRRMTRHARMAQTYATSLATAILHSLLHRYLHRWLVFYRQRREFLRKRATLAAAMQRKAENRVAGGYFHRWRQFSSLLAAAK</sequence>
<protein>
    <submittedName>
        <fullName evidence="2">Uncharacterized protein</fullName>
    </submittedName>
</protein>
<feature type="region of interest" description="Disordered" evidence="1">
    <location>
        <begin position="547"/>
        <end position="566"/>
    </location>
</feature>
<feature type="region of interest" description="Disordered" evidence="1">
    <location>
        <begin position="331"/>
        <end position="363"/>
    </location>
</feature>
<organism evidence="2 3">
    <name type="scientific">Bodo saltans</name>
    <name type="common">Flagellated protozoan</name>
    <dbReference type="NCBI Taxonomy" id="75058"/>
    <lineage>
        <taxon>Eukaryota</taxon>
        <taxon>Discoba</taxon>
        <taxon>Euglenozoa</taxon>
        <taxon>Kinetoplastea</taxon>
        <taxon>Metakinetoplastina</taxon>
        <taxon>Eubodonida</taxon>
        <taxon>Bodonidae</taxon>
        <taxon>Bodo</taxon>
    </lineage>
</organism>